<dbReference type="EMBL" id="QPFP01000003">
    <property type="protein sequence ID" value="TEB38351.1"/>
    <property type="molecule type" value="Genomic_DNA"/>
</dbReference>
<feature type="compositionally biased region" description="Basic residues" evidence="1">
    <location>
        <begin position="104"/>
        <end position="113"/>
    </location>
</feature>
<dbReference type="InterPro" id="IPR036885">
    <property type="entry name" value="SWIB_MDM2_dom_sf"/>
</dbReference>
<dbReference type="PANTHER" id="PTHR13844">
    <property type="entry name" value="SWI/SNF-RELATED MATRIX-ASSOCIATED ACTIN-DEPENDENT REGULATOR OF CHROMATIN SUBFAMILY D"/>
    <property type="match status" value="1"/>
</dbReference>
<feature type="domain" description="DEK-C" evidence="3">
    <location>
        <begin position="2"/>
        <end position="63"/>
    </location>
</feature>
<keyword evidence="5" id="KW-1185">Reference proteome</keyword>
<evidence type="ECO:0000259" key="2">
    <source>
        <dbReference type="PROSITE" id="PS51925"/>
    </source>
</evidence>
<dbReference type="STRING" id="71717.A0A4Y7TWJ5"/>
<reference evidence="4 5" key="1">
    <citation type="journal article" date="2019" name="Nat. Ecol. Evol.">
        <title>Megaphylogeny resolves global patterns of mushroom evolution.</title>
        <authorList>
            <person name="Varga T."/>
            <person name="Krizsan K."/>
            <person name="Foldi C."/>
            <person name="Dima B."/>
            <person name="Sanchez-Garcia M."/>
            <person name="Sanchez-Ramirez S."/>
            <person name="Szollosi G.J."/>
            <person name="Szarkandi J.G."/>
            <person name="Papp V."/>
            <person name="Albert L."/>
            <person name="Andreopoulos W."/>
            <person name="Angelini C."/>
            <person name="Antonin V."/>
            <person name="Barry K.W."/>
            <person name="Bougher N.L."/>
            <person name="Buchanan P."/>
            <person name="Buyck B."/>
            <person name="Bense V."/>
            <person name="Catcheside P."/>
            <person name="Chovatia M."/>
            <person name="Cooper J."/>
            <person name="Damon W."/>
            <person name="Desjardin D."/>
            <person name="Finy P."/>
            <person name="Geml J."/>
            <person name="Haridas S."/>
            <person name="Hughes K."/>
            <person name="Justo A."/>
            <person name="Karasinski D."/>
            <person name="Kautmanova I."/>
            <person name="Kiss B."/>
            <person name="Kocsube S."/>
            <person name="Kotiranta H."/>
            <person name="LaButti K.M."/>
            <person name="Lechner B.E."/>
            <person name="Liimatainen K."/>
            <person name="Lipzen A."/>
            <person name="Lukacs Z."/>
            <person name="Mihaltcheva S."/>
            <person name="Morgado L.N."/>
            <person name="Niskanen T."/>
            <person name="Noordeloos M.E."/>
            <person name="Ohm R.A."/>
            <person name="Ortiz-Santana B."/>
            <person name="Ovrebo C."/>
            <person name="Racz N."/>
            <person name="Riley R."/>
            <person name="Savchenko A."/>
            <person name="Shiryaev A."/>
            <person name="Soop K."/>
            <person name="Spirin V."/>
            <person name="Szebenyi C."/>
            <person name="Tomsovsky M."/>
            <person name="Tulloss R.E."/>
            <person name="Uehling J."/>
            <person name="Grigoriev I.V."/>
            <person name="Vagvolgyi C."/>
            <person name="Papp T."/>
            <person name="Martin F.M."/>
            <person name="Miettinen O."/>
            <person name="Hibbett D.S."/>
            <person name="Nagy L.G."/>
        </authorList>
    </citation>
    <scope>NUCLEOTIDE SEQUENCE [LARGE SCALE GENOMIC DNA]</scope>
    <source>
        <strain evidence="4 5">FP101781</strain>
    </source>
</reference>
<dbReference type="Proteomes" id="UP000298030">
    <property type="component" value="Unassembled WGS sequence"/>
</dbReference>
<dbReference type="InterPro" id="IPR003121">
    <property type="entry name" value="SWIB_MDM2_domain"/>
</dbReference>
<dbReference type="InterPro" id="IPR014876">
    <property type="entry name" value="DEK_C"/>
</dbReference>
<dbReference type="Pfam" id="PF02201">
    <property type="entry name" value="SWIB"/>
    <property type="match status" value="1"/>
</dbReference>
<evidence type="ECO:0000313" key="4">
    <source>
        <dbReference type="EMBL" id="TEB38351.1"/>
    </source>
</evidence>
<feature type="region of interest" description="Disordered" evidence="1">
    <location>
        <begin position="62"/>
        <end position="187"/>
    </location>
</feature>
<dbReference type="SUPFAM" id="SSF47592">
    <property type="entry name" value="SWIB/MDM2 domain"/>
    <property type="match status" value="1"/>
</dbReference>
<dbReference type="Gene3D" id="1.10.245.10">
    <property type="entry name" value="SWIB/MDM2 domain"/>
    <property type="match status" value="1"/>
</dbReference>
<dbReference type="CDD" id="cd10567">
    <property type="entry name" value="SWIB-MDM2_like"/>
    <property type="match status" value="1"/>
</dbReference>
<dbReference type="OrthoDB" id="10251073at2759"/>
<gene>
    <name evidence="4" type="ORF">FA13DRAFT_741857</name>
</gene>
<protein>
    <submittedName>
        <fullName evidence="4">SWIB-domain-containing protein</fullName>
    </submittedName>
</protein>
<dbReference type="AlphaFoldDB" id="A0A4Y7TWJ5"/>
<proteinExistence type="predicted"/>
<sequence length="267" mass="29110">MAPNLDSLEPKVLRILKAPGTDLSTISAKRVRRQLLELDSTLTPEFLKENKEEVDAIISRVFEQVNSGDNGADEAESSDSGSRKKRKGGDDDDEDGEEEEERKRPTKKAKAVKNGKPSSDEVLARKLSSELNGRPSRAGAKSSTKARSTKKSAKKSAATIDSGGEGGSESGSEKKPKRSGGGGGGFKKEFVLSEPLAAIIEVDKLSRPQVVKQLWVYIKGNELQNPDNKREIMCDSKMRAVFGVDKIDMFQMNKVLGKHLHEPEEAS</sequence>
<dbReference type="PROSITE" id="PS51998">
    <property type="entry name" value="DEK_C"/>
    <property type="match status" value="1"/>
</dbReference>
<comment type="caution">
    <text evidence="4">The sequence shown here is derived from an EMBL/GenBank/DDBJ whole genome shotgun (WGS) entry which is preliminary data.</text>
</comment>
<feature type="compositionally biased region" description="Basic and acidic residues" evidence="1">
    <location>
        <begin position="118"/>
        <end position="128"/>
    </location>
</feature>
<evidence type="ECO:0000256" key="1">
    <source>
        <dbReference type="SAM" id="MobiDB-lite"/>
    </source>
</evidence>
<dbReference type="PROSITE" id="PS51925">
    <property type="entry name" value="SWIB_MDM2"/>
    <property type="match status" value="1"/>
</dbReference>
<evidence type="ECO:0000313" key="5">
    <source>
        <dbReference type="Proteomes" id="UP000298030"/>
    </source>
</evidence>
<feature type="compositionally biased region" description="Acidic residues" evidence="1">
    <location>
        <begin position="90"/>
        <end position="100"/>
    </location>
</feature>
<organism evidence="4 5">
    <name type="scientific">Coprinellus micaceus</name>
    <name type="common">Glistening ink-cap mushroom</name>
    <name type="synonym">Coprinus micaceus</name>
    <dbReference type="NCBI Taxonomy" id="71717"/>
    <lineage>
        <taxon>Eukaryota</taxon>
        <taxon>Fungi</taxon>
        <taxon>Dikarya</taxon>
        <taxon>Basidiomycota</taxon>
        <taxon>Agaricomycotina</taxon>
        <taxon>Agaricomycetes</taxon>
        <taxon>Agaricomycetidae</taxon>
        <taxon>Agaricales</taxon>
        <taxon>Agaricineae</taxon>
        <taxon>Psathyrellaceae</taxon>
        <taxon>Coprinellus</taxon>
    </lineage>
</organism>
<feature type="domain" description="DM2" evidence="2">
    <location>
        <begin position="185"/>
        <end position="262"/>
    </location>
</feature>
<accession>A0A4Y7TWJ5</accession>
<dbReference type="SMART" id="SM00151">
    <property type="entry name" value="SWIB"/>
    <property type="match status" value="1"/>
</dbReference>
<feature type="compositionally biased region" description="Low complexity" evidence="1">
    <location>
        <begin position="136"/>
        <end position="146"/>
    </location>
</feature>
<evidence type="ECO:0000259" key="3">
    <source>
        <dbReference type="PROSITE" id="PS51998"/>
    </source>
</evidence>
<dbReference type="InterPro" id="IPR019835">
    <property type="entry name" value="SWIB_domain"/>
</dbReference>
<name>A0A4Y7TWJ5_COPMI</name>